<proteinExistence type="predicted"/>
<dbReference type="PANTHER" id="PTHR35602:SF3">
    <property type="entry name" value="ESTERASE YQIA"/>
    <property type="match status" value="1"/>
</dbReference>
<dbReference type="Gene3D" id="3.40.50.1820">
    <property type="entry name" value="alpha/beta hydrolase"/>
    <property type="match status" value="1"/>
</dbReference>
<dbReference type="EMBL" id="UARS01000006">
    <property type="protein sequence ID" value="SPW45871.1"/>
    <property type="molecule type" value="Genomic_DNA"/>
</dbReference>
<dbReference type="Pfam" id="PF05728">
    <property type="entry name" value="UPF0227"/>
    <property type="match status" value="1"/>
</dbReference>
<dbReference type="InterPro" id="IPR029058">
    <property type="entry name" value="AB_hydrolase_fold"/>
</dbReference>
<protein>
    <submittedName>
        <fullName evidence="1">Esterase</fullName>
    </submittedName>
</protein>
<evidence type="ECO:0000313" key="2">
    <source>
        <dbReference type="Proteomes" id="UP000250561"/>
    </source>
</evidence>
<evidence type="ECO:0000313" key="1">
    <source>
        <dbReference type="EMBL" id="SPW45871.1"/>
    </source>
</evidence>
<dbReference type="PANTHER" id="PTHR35602">
    <property type="entry name" value="ESTERASE YQIA-RELATED"/>
    <property type="match status" value="1"/>
</dbReference>
<organism evidence="1 2">
    <name type="scientific">Escherichia coli</name>
    <dbReference type="NCBI Taxonomy" id="562"/>
    <lineage>
        <taxon>Bacteria</taxon>
        <taxon>Pseudomonadati</taxon>
        <taxon>Pseudomonadota</taxon>
        <taxon>Gammaproteobacteria</taxon>
        <taxon>Enterobacterales</taxon>
        <taxon>Enterobacteriaceae</taxon>
        <taxon>Escherichia</taxon>
    </lineage>
</organism>
<gene>
    <name evidence="1" type="ORF">NCTC11126_03157</name>
</gene>
<dbReference type="SUPFAM" id="SSF53474">
    <property type="entry name" value="alpha/beta-Hydrolases"/>
    <property type="match status" value="1"/>
</dbReference>
<accession>A0A2X1KPV0</accession>
<reference evidence="1 2" key="1">
    <citation type="submission" date="2018-06" db="EMBL/GenBank/DDBJ databases">
        <authorList>
            <consortium name="Pathogen Informatics"/>
            <person name="Doyle S."/>
        </authorList>
    </citation>
    <scope>NUCLEOTIDE SEQUENCE [LARGE SCALE GENOMIC DNA]</scope>
    <source>
        <strain evidence="1 2">NCTC11126</strain>
    </source>
</reference>
<sequence length="96" mass="10146">MSTLLYLHGFNSSPRSAKASLLKNWLAEHHPDVEMIIPQLPPYPSDAAELLESIVLEHGGDSLGIVGSSLGGILRHLVVTMFYAARSGGKPGGAPV</sequence>
<dbReference type="Proteomes" id="UP000250561">
    <property type="component" value="Unassembled WGS sequence"/>
</dbReference>
<dbReference type="AlphaFoldDB" id="A0A2X1KPV0"/>
<name>A0A2X1KPV0_ECOLX</name>
<dbReference type="InterPro" id="IPR008886">
    <property type="entry name" value="UPF0227/Esterase_YqiA"/>
</dbReference>